<comment type="caution">
    <text evidence="10">The sequence shown here is derived from an EMBL/GenBank/DDBJ whole genome shotgun (WGS) entry which is preliminary data.</text>
</comment>
<dbReference type="Pfam" id="PF00664">
    <property type="entry name" value="ABC_membrane"/>
    <property type="match status" value="1"/>
</dbReference>
<dbReference type="Gene3D" id="3.40.50.300">
    <property type="entry name" value="P-loop containing nucleotide triphosphate hydrolases"/>
    <property type="match status" value="1"/>
</dbReference>
<dbReference type="Proteomes" id="UP001589698">
    <property type="component" value="Unassembled WGS sequence"/>
</dbReference>
<gene>
    <name evidence="10" type="ORF">ACFFJG_18550</name>
</gene>
<dbReference type="GO" id="GO:0005524">
    <property type="term" value="F:ATP binding"/>
    <property type="evidence" value="ECO:0007669"/>
    <property type="project" value="UniProtKB-KW"/>
</dbReference>
<keyword evidence="2 7" id="KW-0812">Transmembrane</keyword>
<protein>
    <submittedName>
        <fullName evidence="10">ABC transporter ATP-binding protein</fullName>
    </submittedName>
</protein>
<evidence type="ECO:0000256" key="2">
    <source>
        <dbReference type="ARBA" id="ARBA00022692"/>
    </source>
</evidence>
<comment type="subcellular location">
    <subcellularLocation>
        <location evidence="1">Cell membrane</location>
        <topology evidence="1">Multi-pass membrane protein</topology>
    </subcellularLocation>
</comment>
<feature type="transmembrane region" description="Helical" evidence="7">
    <location>
        <begin position="28"/>
        <end position="50"/>
    </location>
</feature>
<dbReference type="InterPro" id="IPR036640">
    <property type="entry name" value="ABC1_TM_sf"/>
</dbReference>
<dbReference type="PROSITE" id="PS50893">
    <property type="entry name" value="ABC_TRANSPORTER_2"/>
    <property type="match status" value="1"/>
</dbReference>
<dbReference type="InterPro" id="IPR003439">
    <property type="entry name" value="ABC_transporter-like_ATP-bd"/>
</dbReference>
<feature type="domain" description="ABC transporter" evidence="8">
    <location>
        <begin position="343"/>
        <end position="577"/>
    </location>
</feature>
<sequence length="582" mass="61994">MRVTTRLPIADGRAVRRYVGQVAHRHPFLLWSALGLHVLAAVTALAAPRLLGDLVQAVEQGTTRAHVDRVVVLLAVFLLAQTVLTRYARLRSQVMGELVLAELREDFVAHTLALPVGTVEAAGSGDLLTRTGSDIDQLGWSVRFALPESTIAVVTAVLTFAAALSVGGWVFLPCLLAVPPLVAGLRWYLARAKDGYLAETASYSQITTTLSETVEGARTVEALGLGAQRVQQGDDDCRASFAAERYTLHLRTRFFPSMELSYLLPVVGTLLFGGWLYARGDVSLGEVTTATLYVQMLIDPVDRLVSILDELQLGAASLARLLGVAQVPDDREVTGRVPTSEKLDAEDVRFAYVEGRDVLHGVDLDVGVGERIAMVGPSGAGKSTLGRLLAGIHPPRAGRVTVGDVGLVELPLGDLRGHVALVTQEHHVFVGTLRENLVLARPEADDEQVVAALRAVDAHEWALALPAGLDTVVGSGGRSLSAAQAQQVALARLVLADPHTLVLDEATSLIDPRAARHLERSLAAVLEGRTVIAIAHRLFSAHDADRVAVVEDGVIAELGSHDDLVAAGGSYASLWESWHGKG</sequence>
<evidence type="ECO:0000256" key="3">
    <source>
        <dbReference type="ARBA" id="ARBA00022741"/>
    </source>
</evidence>
<evidence type="ECO:0000313" key="10">
    <source>
        <dbReference type="EMBL" id="MFC0224494.1"/>
    </source>
</evidence>
<dbReference type="Pfam" id="PF00005">
    <property type="entry name" value="ABC_tran"/>
    <property type="match status" value="1"/>
</dbReference>
<evidence type="ECO:0000256" key="5">
    <source>
        <dbReference type="ARBA" id="ARBA00022989"/>
    </source>
</evidence>
<dbReference type="Gene3D" id="1.20.1560.10">
    <property type="entry name" value="ABC transporter type 1, transmembrane domain"/>
    <property type="match status" value="1"/>
</dbReference>
<dbReference type="EMBL" id="JBHLXH010000002">
    <property type="protein sequence ID" value="MFC0224494.1"/>
    <property type="molecule type" value="Genomic_DNA"/>
</dbReference>
<feature type="transmembrane region" description="Helical" evidence="7">
    <location>
        <begin position="70"/>
        <end position="88"/>
    </location>
</feature>
<keyword evidence="5 7" id="KW-1133">Transmembrane helix</keyword>
<dbReference type="SUPFAM" id="SSF52540">
    <property type="entry name" value="P-loop containing nucleoside triphosphate hydrolases"/>
    <property type="match status" value="1"/>
</dbReference>
<dbReference type="CDD" id="cd07346">
    <property type="entry name" value="ABC_6TM_exporters"/>
    <property type="match status" value="1"/>
</dbReference>
<keyword evidence="3" id="KW-0547">Nucleotide-binding</keyword>
<evidence type="ECO:0000259" key="9">
    <source>
        <dbReference type="PROSITE" id="PS50929"/>
    </source>
</evidence>
<dbReference type="InterPro" id="IPR027417">
    <property type="entry name" value="P-loop_NTPase"/>
</dbReference>
<evidence type="ECO:0000256" key="6">
    <source>
        <dbReference type="ARBA" id="ARBA00023136"/>
    </source>
</evidence>
<evidence type="ECO:0000259" key="8">
    <source>
        <dbReference type="PROSITE" id="PS50893"/>
    </source>
</evidence>
<evidence type="ECO:0000256" key="1">
    <source>
        <dbReference type="ARBA" id="ARBA00004651"/>
    </source>
</evidence>
<evidence type="ECO:0000313" key="11">
    <source>
        <dbReference type="Proteomes" id="UP001589698"/>
    </source>
</evidence>
<dbReference type="PROSITE" id="PS50929">
    <property type="entry name" value="ABC_TM1F"/>
    <property type="match status" value="1"/>
</dbReference>
<dbReference type="InterPro" id="IPR011527">
    <property type="entry name" value="ABC1_TM_dom"/>
</dbReference>
<proteinExistence type="predicted"/>
<feature type="transmembrane region" description="Helical" evidence="7">
    <location>
        <begin position="144"/>
        <end position="164"/>
    </location>
</feature>
<name>A0ABV6E689_9ACTN</name>
<evidence type="ECO:0000256" key="7">
    <source>
        <dbReference type="SAM" id="Phobius"/>
    </source>
</evidence>
<dbReference type="InterPro" id="IPR039421">
    <property type="entry name" value="Type_1_exporter"/>
</dbReference>
<organism evidence="10 11">
    <name type="scientific">Nocardioides zeicaulis</name>
    <dbReference type="NCBI Taxonomy" id="1776857"/>
    <lineage>
        <taxon>Bacteria</taxon>
        <taxon>Bacillati</taxon>
        <taxon>Actinomycetota</taxon>
        <taxon>Actinomycetes</taxon>
        <taxon>Propionibacteriales</taxon>
        <taxon>Nocardioidaceae</taxon>
        <taxon>Nocardioides</taxon>
    </lineage>
</organism>
<keyword evidence="11" id="KW-1185">Reference proteome</keyword>
<keyword evidence="4 10" id="KW-0067">ATP-binding</keyword>
<accession>A0ABV6E689</accession>
<dbReference type="PANTHER" id="PTHR43394">
    <property type="entry name" value="ATP-DEPENDENT PERMEASE MDL1, MITOCHONDRIAL"/>
    <property type="match status" value="1"/>
</dbReference>
<reference evidence="10 11" key="1">
    <citation type="submission" date="2024-09" db="EMBL/GenBank/DDBJ databases">
        <authorList>
            <person name="Sun Q."/>
            <person name="Mori K."/>
        </authorList>
    </citation>
    <scope>NUCLEOTIDE SEQUENCE [LARGE SCALE GENOMIC DNA]</scope>
    <source>
        <strain evidence="10 11">CCM 8654</strain>
    </source>
</reference>
<dbReference type="SUPFAM" id="SSF90123">
    <property type="entry name" value="ABC transporter transmembrane region"/>
    <property type="match status" value="1"/>
</dbReference>
<evidence type="ECO:0000256" key="4">
    <source>
        <dbReference type="ARBA" id="ARBA00022840"/>
    </source>
</evidence>
<feature type="domain" description="ABC transmembrane type-1" evidence="9">
    <location>
        <begin position="33"/>
        <end position="313"/>
    </location>
</feature>
<keyword evidence="6 7" id="KW-0472">Membrane</keyword>
<dbReference type="PANTHER" id="PTHR43394:SF1">
    <property type="entry name" value="ATP-BINDING CASSETTE SUB-FAMILY B MEMBER 10, MITOCHONDRIAL"/>
    <property type="match status" value="1"/>
</dbReference>
<dbReference type="RefSeq" id="WP_378520260.1">
    <property type="nucleotide sequence ID" value="NZ_CBCSDI010000049.1"/>
</dbReference>
<dbReference type="InterPro" id="IPR003593">
    <property type="entry name" value="AAA+_ATPase"/>
</dbReference>
<dbReference type="SMART" id="SM00382">
    <property type="entry name" value="AAA"/>
    <property type="match status" value="1"/>
</dbReference>